<keyword evidence="4" id="KW-0418">Kinase</keyword>
<keyword evidence="4" id="KW-0808">Transferase</keyword>
<sequence>MSKWSSLKSKIVWPNEFVYVIENEGYDNKYGHSYIVKYNGNIVHKNFKKRLHKVEKLLKVTNNICQDLEEKNNQYDSDGLEYDNNVSEEINNANQILLRLNDKKEFINDKLSKINTIDEKYDIIIKEEPCYIFRLDLPYLNVEEDYLIASLKKKYFHEYYMNRKKKGNHYSGKNKSRGKEKEKEKVKEYKTYLYNIKIMECEESIVGNREFIFSEANSEHLKINTLINEGKSIRSALYEYKGYCLDSLSDEEDNEEDNEADDKGTHPNNGQSPEQVRKKEEQMNGQNKKEITYETLCILPYCDIIKLKKKEFNTENTVAGFLTPYLLNGNVRKYIENIHQYIKYKIDDEIILKNLTNIIKLMAFLKEKSLFHGNIKPSNLFISNNGLHLLIGNFIPKLKLLNYYFYVIHMRRKIPRYISPELLAYLKKKRIISKSRMKQNKHIDKFFFKNDVFCLGLSFYYIITMKEDILYYIDNPHVFQFNVDSAQSFITRPELFFLLKHMLTYEHKQRPDWPALAIMVNQIRGSRKLKGN</sequence>
<evidence type="ECO:0000256" key="1">
    <source>
        <dbReference type="SAM" id="Coils"/>
    </source>
</evidence>
<dbReference type="AlphaFoldDB" id="A0A1A8W5J1"/>
<reference evidence="4" key="1">
    <citation type="submission" date="2016-05" db="EMBL/GenBank/DDBJ databases">
        <authorList>
            <person name="Lavstsen T."/>
            <person name="Jespersen J.S."/>
        </authorList>
    </citation>
    <scope>NUCLEOTIDE SEQUENCE [LARGE SCALE GENOMIC DNA]</scope>
</reference>
<keyword evidence="1" id="KW-0175">Coiled coil</keyword>
<protein>
    <submittedName>
        <fullName evidence="4">Protein kinase, putative</fullName>
    </submittedName>
</protein>
<dbReference type="Pfam" id="PF07714">
    <property type="entry name" value="PK_Tyr_Ser-Thr"/>
    <property type="match status" value="1"/>
</dbReference>
<dbReference type="InterPro" id="IPR053083">
    <property type="entry name" value="TF_kinase-domain_protein"/>
</dbReference>
<dbReference type="VEuPathDB" id="PlasmoDB:PmUG01_12033600"/>
<dbReference type="OrthoDB" id="4062651at2759"/>
<reference evidence="5 7" key="3">
    <citation type="submission" date="2016-06" db="EMBL/GenBank/DDBJ databases">
        <authorList>
            <consortium name="Pathogen Informatics"/>
        </authorList>
    </citation>
    <scope>NUCLEOTIDE SEQUENCE [LARGE SCALE GENOMIC DNA]</scope>
</reference>
<dbReference type="EMBL" id="LT594633">
    <property type="protein sequence ID" value="SCO93740.1"/>
    <property type="molecule type" value="Genomic_DNA"/>
</dbReference>
<feature type="domain" description="Protein kinase" evidence="3">
    <location>
        <begin position="221"/>
        <end position="532"/>
    </location>
</feature>
<name>A0A1A8W5J1_PLAMA</name>
<dbReference type="KEGG" id="pmal:PMUG01_12033600"/>
<dbReference type="InterPro" id="IPR011009">
    <property type="entry name" value="Kinase-like_dom_sf"/>
</dbReference>
<proteinExistence type="predicted"/>
<evidence type="ECO:0000256" key="2">
    <source>
        <dbReference type="SAM" id="MobiDB-lite"/>
    </source>
</evidence>
<evidence type="ECO:0000313" key="5">
    <source>
        <dbReference type="EMBL" id="SCO93740.1"/>
    </source>
</evidence>
<dbReference type="RefSeq" id="XP_028863018.1">
    <property type="nucleotide sequence ID" value="XM_029006539.1"/>
</dbReference>
<dbReference type="GeneID" id="39870326"/>
<evidence type="ECO:0000313" key="7">
    <source>
        <dbReference type="Proteomes" id="UP000219813"/>
    </source>
</evidence>
<reference evidence="6" key="2">
    <citation type="submission" date="2016-05" db="EMBL/GenBank/DDBJ databases">
        <authorList>
            <person name="Naeem Raeece"/>
        </authorList>
    </citation>
    <scope>NUCLEOTIDE SEQUENCE [LARGE SCALE GENOMIC DNA]</scope>
</reference>
<feature type="region of interest" description="Disordered" evidence="2">
    <location>
        <begin position="251"/>
        <end position="286"/>
    </location>
</feature>
<dbReference type="InterPro" id="IPR000719">
    <property type="entry name" value="Prot_kinase_dom"/>
</dbReference>
<dbReference type="Proteomes" id="UP000219813">
    <property type="component" value="Chromosome 12"/>
</dbReference>
<dbReference type="OMA" id="FIFSEAN"/>
<evidence type="ECO:0000313" key="6">
    <source>
        <dbReference type="Proteomes" id="UP000078597"/>
    </source>
</evidence>
<feature type="compositionally biased region" description="Basic and acidic residues" evidence="2">
    <location>
        <begin position="275"/>
        <end position="286"/>
    </location>
</feature>
<dbReference type="GO" id="GO:0005524">
    <property type="term" value="F:ATP binding"/>
    <property type="evidence" value="ECO:0007669"/>
    <property type="project" value="InterPro"/>
</dbReference>
<dbReference type="Proteomes" id="UP000078597">
    <property type="component" value="Unassembled WGS sequence"/>
</dbReference>
<dbReference type="PROSITE" id="PS50011">
    <property type="entry name" value="PROTEIN_KINASE_DOM"/>
    <property type="match status" value="1"/>
</dbReference>
<gene>
    <name evidence="5" type="primary">PmUG01_12033600</name>
    <name evidence="4" type="ORF">PMALA_021380</name>
    <name evidence="5" type="ORF">PMUG01_12033600</name>
</gene>
<accession>A0A1A8W5J1</accession>
<dbReference type="Gene3D" id="1.10.510.10">
    <property type="entry name" value="Transferase(Phosphotransferase) domain 1"/>
    <property type="match status" value="1"/>
</dbReference>
<feature type="compositionally biased region" description="Acidic residues" evidence="2">
    <location>
        <begin position="251"/>
        <end position="260"/>
    </location>
</feature>
<keyword evidence="7" id="KW-1185">Reference proteome</keyword>
<dbReference type="GO" id="GO:0004672">
    <property type="term" value="F:protein kinase activity"/>
    <property type="evidence" value="ECO:0007669"/>
    <property type="project" value="InterPro"/>
</dbReference>
<dbReference type="SUPFAM" id="SSF56112">
    <property type="entry name" value="Protein kinase-like (PK-like)"/>
    <property type="match status" value="1"/>
</dbReference>
<evidence type="ECO:0000313" key="4">
    <source>
        <dbReference type="EMBL" id="SBS88043.1"/>
    </source>
</evidence>
<evidence type="ECO:0000259" key="3">
    <source>
        <dbReference type="PROSITE" id="PS50011"/>
    </source>
</evidence>
<dbReference type="PANTHER" id="PTHR44305">
    <property type="entry name" value="SI:DKEY-192D15.2-RELATED"/>
    <property type="match status" value="1"/>
</dbReference>
<dbReference type="InterPro" id="IPR001245">
    <property type="entry name" value="Ser-Thr/Tyr_kinase_cat_dom"/>
</dbReference>
<organism evidence="4 6">
    <name type="scientific">Plasmodium malariae</name>
    <dbReference type="NCBI Taxonomy" id="5858"/>
    <lineage>
        <taxon>Eukaryota</taxon>
        <taxon>Sar</taxon>
        <taxon>Alveolata</taxon>
        <taxon>Apicomplexa</taxon>
        <taxon>Aconoidasida</taxon>
        <taxon>Haemosporida</taxon>
        <taxon>Plasmodiidae</taxon>
        <taxon>Plasmodium</taxon>
        <taxon>Plasmodium (Plasmodium)</taxon>
    </lineage>
</organism>
<feature type="coiled-coil region" evidence="1">
    <location>
        <begin position="51"/>
        <end position="110"/>
    </location>
</feature>
<dbReference type="EMBL" id="FLQW01001145">
    <property type="protein sequence ID" value="SBS88043.1"/>
    <property type="molecule type" value="Genomic_DNA"/>
</dbReference>